<dbReference type="InterPro" id="IPR054542">
    <property type="entry name" value="Cys_met_metab_PP"/>
</dbReference>
<feature type="compositionally biased region" description="Low complexity" evidence="4">
    <location>
        <begin position="7"/>
        <end position="20"/>
    </location>
</feature>
<dbReference type="Pfam" id="PF01053">
    <property type="entry name" value="Cys_Met_Meta_PP"/>
    <property type="match status" value="1"/>
</dbReference>
<keyword evidence="6" id="KW-1185">Reference proteome</keyword>
<proteinExistence type="inferred from homology"/>
<sequence>MTDKTVAAASPTSGDAAAAGTGAEMPYARATHAARGTGRVDAATGAVVSPIHVSTTFERAADLSYPRGRVYSRADSAAYDEPEAVLTTLEGGAESMLFASGMAAAATLFQALPQGARIVAPEVMYWGLRKWLIDVARPAGIGVAFVDMTDMAALAGALDGGADLVWIETPSNPLWGVTDIAEAARLAHRAGAVLAVDNTAATPILTRPIEHGADIVMHSATKYLNGHSDVLAGTLTVSVGAAGDPLWQRTRMLRGMNGSVLGPFEAWLLLRGMRTLAIRVERASANAAAIARHFSGDPRVRAILYPGLPDFPGHDIAARQMAGGFGGMLSLCVAGGRDAAITMAGRLRLFARATSLGGVESLIEHRASIEGPTSPVPDDLLRVSVGIEDVGDLIADLDRALGR</sequence>
<comment type="cofactor">
    <cofactor evidence="1 3">
        <name>pyridoxal 5'-phosphate</name>
        <dbReference type="ChEBI" id="CHEBI:597326"/>
    </cofactor>
</comment>
<dbReference type="Gene3D" id="3.40.640.10">
    <property type="entry name" value="Type I PLP-dependent aspartate aminotransferase-like (Major domain)"/>
    <property type="match status" value="1"/>
</dbReference>
<accession>A0ABQ1J318</accession>
<evidence type="ECO:0000313" key="5">
    <source>
        <dbReference type="EMBL" id="GGB57595.1"/>
    </source>
</evidence>
<name>A0ABQ1J318_9PROT</name>
<dbReference type="InterPro" id="IPR015422">
    <property type="entry name" value="PyrdxlP-dep_Trfase_small"/>
</dbReference>
<reference evidence="6" key="1">
    <citation type="journal article" date="2019" name="Int. J. Syst. Evol. Microbiol.">
        <title>The Global Catalogue of Microorganisms (GCM) 10K type strain sequencing project: providing services to taxonomists for standard genome sequencing and annotation.</title>
        <authorList>
            <consortium name="The Broad Institute Genomics Platform"/>
            <consortium name="The Broad Institute Genome Sequencing Center for Infectious Disease"/>
            <person name="Wu L."/>
            <person name="Ma J."/>
        </authorList>
    </citation>
    <scope>NUCLEOTIDE SEQUENCE [LARGE SCALE GENOMIC DNA]</scope>
    <source>
        <strain evidence="6">CGMCC 1.10188</strain>
    </source>
</reference>
<evidence type="ECO:0000256" key="3">
    <source>
        <dbReference type="RuleBase" id="RU362118"/>
    </source>
</evidence>
<evidence type="ECO:0000256" key="4">
    <source>
        <dbReference type="SAM" id="MobiDB-lite"/>
    </source>
</evidence>
<dbReference type="SUPFAM" id="SSF53383">
    <property type="entry name" value="PLP-dependent transferases"/>
    <property type="match status" value="1"/>
</dbReference>
<dbReference type="InterPro" id="IPR015421">
    <property type="entry name" value="PyrdxlP-dep_Trfase_major"/>
</dbReference>
<keyword evidence="2 3" id="KW-0663">Pyridoxal phosphate</keyword>
<dbReference type="PANTHER" id="PTHR11808">
    <property type="entry name" value="TRANS-SULFURATION ENZYME FAMILY MEMBER"/>
    <property type="match status" value="1"/>
</dbReference>
<dbReference type="InterPro" id="IPR000277">
    <property type="entry name" value="Cys/Met-Metab_PyrdxlP-dep_enz"/>
</dbReference>
<dbReference type="PANTHER" id="PTHR11808:SF35">
    <property type="entry name" value="CYSTATHIONINE GAMMA-SYNTHASE (AFU_ORTHOLOGUE AFUA_7G01590)"/>
    <property type="match status" value="1"/>
</dbReference>
<gene>
    <name evidence="5" type="ORF">GCM10011505_43100</name>
</gene>
<organism evidence="5 6">
    <name type="scientific">Tistrella bauzanensis</name>
    <dbReference type="NCBI Taxonomy" id="657419"/>
    <lineage>
        <taxon>Bacteria</taxon>
        <taxon>Pseudomonadati</taxon>
        <taxon>Pseudomonadota</taxon>
        <taxon>Alphaproteobacteria</taxon>
        <taxon>Geminicoccales</taxon>
        <taxon>Geminicoccaceae</taxon>
        <taxon>Tistrella</taxon>
    </lineage>
</organism>
<feature type="region of interest" description="Disordered" evidence="4">
    <location>
        <begin position="1"/>
        <end position="20"/>
    </location>
</feature>
<dbReference type="PIRSF" id="PIRSF001434">
    <property type="entry name" value="CGS"/>
    <property type="match status" value="1"/>
</dbReference>
<comment type="caution">
    <text evidence="5">The sequence shown here is derived from an EMBL/GenBank/DDBJ whole genome shotgun (WGS) entry which is preliminary data.</text>
</comment>
<dbReference type="Proteomes" id="UP000603352">
    <property type="component" value="Unassembled WGS sequence"/>
</dbReference>
<evidence type="ECO:0000313" key="6">
    <source>
        <dbReference type="Proteomes" id="UP000603352"/>
    </source>
</evidence>
<evidence type="ECO:0000256" key="2">
    <source>
        <dbReference type="ARBA" id="ARBA00022898"/>
    </source>
</evidence>
<dbReference type="EMBL" id="BMDZ01000073">
    <property type="protein sequence ID" value="GGB57595.1"/>
    <property type="molecule type" value="Genomic_DNA"/>
</dbReference>
<evidence type="ECO:0000256" key="1">
    <source>
        <dbReference type="ARBA" id="ARBA00001933"/>
    </source>
</evidence>
<dbReference type="InterPro" id="IPR015424">
    <property type="entry name" value="PyrdxlP-dep_Trfase"/>
</dbReference>
<comment type="similarity">
    <text evidence="3">Belongs to the trans-sulfuration enzymes family.</text>
</comment>
<protein>
    <submittedName>
        <fullName evidence="5">Cystathionine gamma-synthase</fullName>
    </submittedName>
</protein>
<dbReference type="Gene3D" id="3.90.1150.10">
    <property type="entry name" value="Aspartate Aminotransferase, domain 1"/>
    <property type="match status" value="1"/>
</dbReference>
<dbReference type="PROSITE" id="PS00868">
    <property type="entry name" value="CYS_MET_METAB_PP"/>
    <property type="match status" value="1"/>
</dbReference>